<gene>
    <name evidence="4" type="ORF">ENM30_00110</name>
    <name evidence="3" type="ORF">ENT82_00460</name>
    <name evidence="2" type="ORF">ENU43_07020</name>
</gene>
<dbReference type="EMBL" id="DTCM01000084">
    <property type="protein sequence ID" value="HGL41398.1"/>
    <property type="molecule type" value="Genomic_DNA"/>
</dbReference>
<dbReference type="InterPro" id="IPR036086">
    <property type="entry name" value="ParB/Sulfiredoxin_sf"/>
</dbReference>
<dbReference type="EMBL" id="DTAD01000008">
    <property type="protein sequence ID" value="HGN89591.1"/>
    <property type="molecule type" value="Genomic_DNA"/>
</dbReference>
<accession>A0A7C4I4V4</accession>
<name>A0A7C4I4V4_CALS0</name>
<evidence type="ECO:0000313" key="2">
    <source>
        <dbReference type="EMBL" id="HGL41398.1"/>
    </source>
</evidence>
<comment type="caution">
    <text evidence="3">The sequence shown here is derived from an EMBL/GenBank/DDBJ whole genome shotgun (WGS) entry which is preliminary data.</text>
</comment>
<organism evidence="3">
    <name type="scientific">Caldiarchaeum subterraneum</name>
    <dbReference type="NCBI Taxonomy" id="311458"/>
    <lineage>
        <taxon>Archaea</taxon>
        <taxon>Nitrososphaerota</taxon>
        <taxon>Candidatus Caldarchaeales</taxon>
        <taxon>Candidatus Caldarchaeaceae</taxon>
        <taxon>Candidatus Caldarchaeum</taxon>
    </lineage>
</organism>
<dbReference type="SUPFAM" id="SSF110849">
    <property type="entry name" value="ParB/Sulfiredoxin"/>
    <property type="match status" value="1"/>
</dbReference>
<reference evidence="3" key="1">
    <citation type="journal article" date="2020" name="mSystems">
        <title>Genome- and Community-Level Interaction Insights into Carbon Utilization and Element Cycling Functions of Hydrothermarchaeota in Hydrothermal Sediment.</title>
        <authorList>
            <person name="Zhou Z."/>
            <person name="Liu Y."/>
            <person name="Xu W."/>
            <person name="Pan J."/>
            <person name="Luo Z.H."/>
            <person name="Li M."/>
        </authorList>
    </citation>
    <scope>NUCLEOTIDE SEQUENCE [LARGE SCALE GENOMIC DNA]</scope>
    <source>
        <strain evidence="4">SpSt-1073</strain>
        <strain evidence="3">SpSt-613</strain>
        <strain evidence="2">SpSt-669</strain>
    </source>
</reference>
<evidence type="ECO:0000313" key="3">
    <source>
        <dbReference type="EMBL" id="HGN89591.1"/>
    </source>
</evidence>
<evidence type="ECO:0000313" key="4">
    <source>
        <dbReference type="EMBL" id="HHN51696.1"/>
    </source>
</evidence>
<dbReference type="AlphaFoldDB" id="A0A7C4I4V4"/>
<evidence type="ECO:0000259" key="1">
    <source>
        <dbReference type="SMART" id="SM00470"/>
    </source>
</evidence>
<proteinExistence type="predicted"/>
<protein>
    <recommendedName>
        <fullName evidence="1">ParB-like N-terminal domain-containing protein</fullName>
    </recommendedName>
</protein>
<sequence>MSYGYDEFESKLGQFIYTMVMYERLRDYLLDKLKGKDRVSVRINLGADKQGNQVVMDVVLTAVRPQLLGEAKPEKPSRKTLVMVLSNEKVVGERGQIAAEMERLVMESLKWWHGYFGDKDRLMLNEWVAERVEVLDAPVVGTVVEVPVRRVIYQPAATAPMSEEELETLAQYVEILGPVVVRPLDNGFFELVAGHRVFDVLVNRLGYESVRALVLDVDDTAASSMRAEYEEKVEKLVKTALNR</sequence>
<dbReference type="Gene3D" id="3.90.1530.10">
    <property type="entry name" value="Conserved hypothetical protein from pyrococcus furiosus pfu- 392566-001, ParB domain"/>
    <property type="match status" value="1"/>
</dbReference>
<dbReference type="EMBL" id="DRXG01000002">
    <property type="protein sequence ID" value="HHN51696.1"/>
    <property type="molecule type" value="Genomic_DNA"/>
</dbReference>
<dbReference type="InterPro" id="IPR003115">
    <property type="entry name" value="ParB_N"/>
</dbReference>
<dbReference type="Pfam" id="PF02195">
    <property type="entry name" value="ParB_N"/>
    <property type="match status" value="1"/>
</dbReference>
<feature type="domain" description="ParB-like N-terminal" evidence="1">
    <location>
        <begin position="144"/>
        <end position="231"/>
    </location>
</feature>
<dbReference type="SMART" id="SM00470">
    <property type="entry name" value="ParB"/>
    <property type="match status" value="1"/>
</dbReference>